<dbReference type="RefSeq" id="WP_353402673.1">
    <property type="nucleotide sequence ID" value="NZ_BAABWU010000029.1"/>
</dbReference>
<accession>A0ABQ0AS49</accession>
<keyword evidence="3" id="KW-1185">Reference proteome</keyword>
<gene>
    <name evidence="2" type="ORF">NBRC116598_41530</name>
</gene>
<name>A0ABQ0AS49_9RHOB</name>
<evidence type="ECO:0000313" key="2">
    <source>
        <dbReference type="EMBL" id="GAA6198708.1"/>
    </source>
</evidence>
<keyword evidence="1" id="KW-0472">Membrane</keyword>
<reference evidence="2 3" key="1">
    <citation type="submission" date="2024-04" db="EMBL/GenBank/DDBJ databases">
        <title>Draft genome sequence of Pseudophaeobacter arcticus NBRC 116598.</title>
        <authorList>
            <person name="Miyakawa T."/>
            <person name="Kusuya Y."/>
            <person name="Miura T."/>
        </authorList>
    </citation>
    <scope>NUCLEOTIDE SEQUENCE [LARGE SCALE GENOMIC DNA]</scope>
    <source>
        <strain evidence="2 3">SU-CL00105</strain>
    </source>
</reference>
<keyword evidence="1" id="KW-0812">Transmembrane</keyword>
<organism evidence="2 3">
    <name type="scientific">Pseudophaeobacter arcticus</name>
    <dbReference type="NCBI Taxonomy" id="385492"/>
    <lineage>
        <taxon>Bacteria</taxon>
        <taxon>Pseudomonadati</taxon>
        <taxon>Pseudomonadota</taxon>
        <taxon>Alphaproteobacteria</taxon>
        <taxon>Rhodobacterales</taxon>
        <taxon>Paracoccaceae</taxon>
        <taxon>Pseudophaeobacter</taxon>
    </lineage>
</organism>
<evidence type="ECO:0000256" key="1">
    <source>
        <dbReference type="SAM" id="Phobius"/>
    </source>
</evidence>
<proteinExistence type="predicted"/>
<dbReference type="EMBL" id="BAABWU010000029">
    <property type="protein sequence ID" value="GAA6198708.1"/>
    <property type="molecule type" value="Genomic_DNA"/>
</dbReference>
<keyword evidence="1" id="KW-1133">Transmembrane helix</keyword>
<dbReference type="Proteomes" id="UP001441944">
    <property type="component" value="Unassembled WGS sequence"/>
</dbReference>
<evidence type="ECO:0000313" key="3">
    <source>
        <dbReference type="Proteomes" id="UP001441944"/>
    </source>
</evidence>
<sequence>MWLWEMIKLGIWITIGIFVIAIVVTVVKARQTERRATELEARVRSKSSKYQGMPSLRGDSLVLMMHPQDRTAMIATGDGRTKELPFSAFLSAEIKEDGHAVTDTQRSGTLGRAAIGGVISGGTGAIIGALTAKQISTTREIVTHISIDVTTTDPEFPLLSWTIFAPVFGVEKMQPVEVEMQRKNAVALYNQLAPLFT</sequence>
<comment type="caution">
    <text evidence="2">The sequence shown here is derived from an EMBL/GenBank/DDBJ whole genome shotgun (WGS) entry which is preliminary data.</text>
</comment>
<protein>
    <submittedName>
        <fullName evidence="2">Uncharacterized protein</fullName>
    </submittedName>
</protein>
<feature type="transmembrane region" description="Helical" evidence="1">
    <location>
        <begin position="6"/>
        <end position="27"/>
    </location>
</feature>